<keyword evidence="2" id="KW-1185">Reference proteome</keyword>
<organism evidence="1 2">
    <name type="scientific">Fimbriiglobus ruber</name>
    <dbReference type="NCBI Taxonomy" id="1908690"/>
    <lineage>
        <taxon>Bacteria</taxon>
        <taxon>Pseudomonadati</taxon>
        <taxon>Planctomycetota</taxon>
        <taxon>Planctomycetia</taxon>
        <taxon>Gemmatales</taxon>
        <taxon>Gemmataceae</taxon>
        <taxon>Fimbriiglobus</taxon>
    </lineage>
</organism>
<name>A0A225D7F7_9BACT</name>
<proteinExistence type="predicted"/>
<dbReference type="OrthoDB" id="272395at2"/>
<sequence length="297" mass="32621">MNGSTRRLLPVLGVALSLLTPTDVRSEDAPLNVTLRSRAATPGQAPAAAVETKAAWDPKKTAIIVCDMWDDHWCKSAADRVGELAGPMNEMLKAARAKGVFIIHAPSTCTGFYKDTPQRKRAQTAPHAPTPVPLVTAERWGTAWNWPDSKREGVLPIDDSDMGCDCKLKCTIRSPWTRQTAAITIADADAITDDGQETWNLLAERKIDNVILCGVHLNMCVLGRPFAIRQMVRLGKNVALVRDMTDTMYCPDRPPGGTHFDGTDRVVEHVERYWCPSFTSTDITGKPAFHFKAAAKN</sequence>
<dbReference type="Gene3D" id="3.40.50.850">
    <property type="entry name" value="Isochorismatase-like"/>
    <property type="match status" value="1"/>
</dbReference>
<gene>
    <name evidence="1" type="ORF">FRUB_10449</name>
</gene>
<evidence type="ECO:0000313" key="2">
    <source>
        <dbReference type="Proteomes" id="UP000214646"/>
    </source>
</evidence>
<reference evidence="2" key="1">
    <citation type="submission" date="2017-06" db="EMBL/GenBank/DDBJ databases">
        <title>Genome analysis of Fimbriiglobus ruber SP5, the first member of the order Planctomycetales with confirmed chitinolytic capability.</title>
        <authorList>
            <person name="Ravin N.V."/>
            <person name="Rakitin A.L."/>
            <person name="Ivanova A.A."/>
            <person name="Beletsky A.V."/>
            <person name="Kulichevskaya I.S."/>
            <person name="Mardanov A.V."/>
            <person name="Dedysh S.N."/>
        </authorList>
    </citation>
    <scope>NUCLEOTIDE SEQUENCE [LARGE SCALE GENOMIC DNA]</scope>
    <source>
        <strain evidence="2">SP5</strain>
    </source>
</reference>
<accession>A0A225D7F7</accession>
<dbReference type="AlphaFoldDB" id="A0A225D7F7"/>
<dbReference type="Proteomes" id="UP000214646">
    <property type="component" value="Unassembled WGS sequence"/>
</dbReference>
<protein>
    <submittedName>
        <fullName evidence="1">Uncharacterized protein</fullName>
    </submittedName>
</protein>
<dbReference type="EMBL" id="NIDE01000020">
    <property type="protein sequence ID" value="OWK34478.1"/>
    <property type="molecule type" value="Genomic_DNA"/>
</dbReference>
<dbReference type="InterPro" id="IPR036380">
    <property type="entry name" value="Isochorismatase-like_sf"/>
</dbReference>
<evidence type="ECO:0000313" key="1">
    <source>
        <dbReference type="EMBL" id="OWK34478.1"/>
    </source>
</evidence>
<dbReference type="SUPFAM" id="SSF52499">
    <property type="entry name" value="Isochorismatase-like hydrolases"/>
    <property type="match status" value="1"/>
</dbReference>
<comment type="caution">
    <text evidence="1">The sequence shown here is derived from an EMBL/GenBank/DDBJ whole genome shotgun (WGS) entry which is preliminary data.</text>
</comment>